<dbReference type="Gene3D" id="1.10.45.10">
    <property type="entry name" value="Vanillyl-alcohol Oxidase, Chain A, domain 4"/>
    <property type="match status" value="1"/>
</dbReference>
<dbReference type="PANTHER" id="PTHR43716">
    <property type="entry name" value="D-2-HYDROXYGLUTARATE DEHYDROGENASE, MITOCHONDRIAL"/>
    <property type="match status" value="1"/>
</dbReference>
<dbReference type="GO" id="GO:0022904">
    <property type="term" value="P:respiratory electron transport chain"/>
    <property type="evidence" value="ECO:0007669"/>
    <property type="project" value="TreeGrafter"/>
</dbReference>
<comment type="similarity">
    <text evidence="2">Belongs to the FAD-binding oxidoreductase/transferase type 4 family.</text>
</comment>
<dbReference type="AlphaFoldDB" id="A0A7W6FMJ6"/>
<organism evidence="6 7">
    <name type="scientific">Rhizobium fabae</name>
    <dbReference type="NCBI Taxonomy" id="573179"/>
    <lineage>
        <taxon>Bacteria</taxon>
        <taxon>Pseudomonadati</taxon>
        <taxon>Pseudomonadota</taxon>
        <taxon>Alphaproteobacteria</taxon>
        <taxon>Hyphomicrobiales</taxon>
        <taxon>Rhizobiaceae</taxon>
        <taxon>Rhizobium/Agrobacterium group</taxon>
        <taxon>Rhizobium</taxon>
    </lineage>
</organism>
<dbReference type="InterPro" id="IPR006094">
    <property type="entry name" value="Oxid_FAD_bind_N"/>
</dbReference>
<dbReference type="InterPro" id="IPR016166">
    <property type="entry name" value="FAD-bd_PCMH"/>
</dbReference>
<dbReference type="InterPro" id="IPR016167">
    <property type="entry name" value="FAD-bd_PCMH_sub1"/>
</dbReference>
<dbReference type="InterPro" id="IPR016169">
    <property type="entry name" value="FAD-bd_PCMH_sub2"/>
</dbReference>
<dbReference type="Pfam" id="PF01565">
    <property type="entry name" value="FAD_binding_4"/>
    <property type="match status" value="1"/>
</dbReference>
<feature type="domain" description="FAD-binding PCMH-type" evidence="5">
    <location>
        <begin position="34"/>
        <end position="215"/>
    </location>
</feature>
<dbReference type="PANTHER" id="PTHR43716:SF2">
    <property type="entry name" value="BLL6224 PROTEIN"/>
    <property type="match status" value="1"/>
</dbReference>
<dbReference type="SUPFAM" id="SSF56176">
    <property type="entry name" value="FAD-binding/transporter-associated domain-like"/>
    <property type="match status" value="1"/>
</dbReference>
<evidence type="ECO:0000259" key="5">
    <source>
        <dbReference type="PROSITE" id="PS51387"/>
    </source>
</evidence>
<dbReference type="Gene3D" id="3.30.70.2190">
    <property type="match status" value="1"/>
</dbReference>
<comment type="caution">
    <text evidence="6">The sequence shown here is derived from an EMBL/GenBank/DDBJ whole genome shotgun (WGS) entry which is preliminary data.</text>
</comment>
<dbReference type="PROSITE" id="PS51387">
    <property type="entry name" value="FAD_PCMH"/>
    <property type="match status" value="1"/>
</dbReference>
<protein>
    <submittedName>
        <fullName evidence="6">FAD/FMN-containing dehydrogenase</fullName>
    </submittedName>
</protein>
<dbReference type="InterPro" id="IPR051264">
    <property type="entry name" value="FAD-oxidored/transferase_4"/>
</dbReference>
<evidence type="ECO:0000256" key="3">
    <source>
        <dbReference type="ARBA" id="ARBA00022630"/>
    </source>
</evidence>
<dbReference type="FunFam" id="1.10.45.10:FF:000001">
    <property type="entry name" value="D-lactate dehydrogenase mitochondrial"/>
    <property type="match status" value="1"/>
</dbReference>
<dbReference type="GO" id="GO:0071949">
    <property type="term" value="F:FAD binding"/>
    <property type="evidence" value="ECO:0007669"/>
    <property type="project" value="InterPro"/>
</dbReference>
<accession>A0A7W6FMJ6</accession>
<dbReference type="GO" id="GO:0003824">
    <property type="term" value="F:catalytic activity"/>
    <property type="evidence" value="ECO:0007669"/>
    <property type="project" value="InterPro"/>
</dbReference>
<evidence type="ECO:0000256" key="1">
    <source>
        <dbReference type="ARBA" id="ARBA00001974"/>
    </source>
</evidence>
<gene>
    <name evidence="6" type="ORF">GGQ65_005946</name>
</gene>
<dbReference type="Pfam" id="PF02913">
    <property type="entry name" value="FAD-oxidase_C"/>
    <property type="match status" value="1"/>
</dbReference>
<dbReference type="Gene3D" id="3.30.70.2740">
    <property type="match status" value="1"/>
</dbReference>
<evidence type="ECO:0000313" key="6">
    <source>
        <dbReference type="EMBL" id="MBB3918606.1"/>
    </source>
</evidence>
<dbReference type="RefSeq" id="WP_183605099.1">
    <property type="nucleotide sequence ID" value="NZ_JACIDG010000020.1"/>
</dbReference>
<dbReference type="Proteomes" id="UP000545490">
    <property type="component" value="Unassembled WGS sequence"/>
</dbReference>
<dbReference type="InterPro" id="IPR004113">
    <property type="entry name" value="FAD-bd_oxidored_4_C"/>
</dbReference>
<dbReference type="InterPro" id="IPR016164">
    <property type="entry name" value="FAD-linked_Oxase-like_C"/>
</dbReference>
<evidence type="ECO:0000256" key="4">
    <source>
        <dbReference type="ARBA" id="ARBA00022827"/>
    </source>
</evidence>
<comment type="cofactor">
    <cofactor evidence="1">
        <name>FAD</name>
        <dbReference type="ChEBI" id="CHEBI:57692"/>
    </cofactor>
</comment>
<dbReference type="Gene3D" id="3.30.43.10">
    <property type="entry name" value="Uridine Diphospho-n-acetylenolpyruvylglucosamine Reductase, domain 2"/>
    <property type="match status" value="1"/>
</dbReference>
<dbReference type="InterPro" id="IPR036318">
    <property type="entry name" value="FAD-bd_PCMH-like_sf"/>
</dbReference>
<sequence>MQNIDNALLELPAELVTRDQDILSSYLTDFRRQYTGATPALLRPRHTADVQTIIRVCAKHRIGIVPQGGNTSYCTAATPSADGRELLISLEKMNRLRDLDKENLSVTADAGMILADLQRAADEAGLLLPLALGSQQSCRLGGNLSTNAGGINVVRYGMTRDLVLGLEAVLPDGSIYSELNPLRKNNSGYDVKQLFIGAEGTLGIITGVSLKLMRKPCQTITAFLAVRDISSLSAILNAAQIQSGEAITSFEYISSASLNLLLTAKKHLRHPLPDESEHYVVLEAATVSPILNLEECMNALLAELLESGMMGDGTIAASQQQRAALWYLRESIPEAEVHHGGSVKHDIAVRTSRLSAFIESASRLVKKHRDDAILSIYGHVGDGNVHFNIVPPIGTDQNAFKDRVEQEISPEIYQLAFEMGGTFSAEYGIGRVKLDLLRRYGAEGKTHVMERIKTAIDPRGILNPGKVIP</sequence>
<name>A0A7W6FMJ6_9HYPH</name>
<evidence type="ECO:0000256" key="2">
    <source>
        <dbReference type="ARBA" id="ARBA00008000"/>
    </source>
</evidence>
<dbReference type="InterPro" id="IPR016171">
    <property type="entry name" value="Vanillyl_alc_oxidase_C-sub2"/>
</dbReference>
<proteinExistence type="inferred from homology"/>
<reference evidence="6 7" key="1">
    <citation type="submission" date="2020-08" db="EMBL/GenBank/DDBJ databases">
        <title>Genomic Encyclopedia of Type Strains, Phase IV (KMG-IV): sequencing the most valuable type-strain genomes for metagenomic binning, comparative biology and taxonomic classification.</title>
        <authorList>
            <person name="Goeker M."/>
        </authorList>
    </citation>
    <scope>NUCLEOTIDE SEQUENCE [LARGE SCALE GENOMIC DNA]</scope>
    <source>
        <strain evidence="6 7">DSM 19331</strain>
    </source>
</reference>
<dbReference type="SUPFAM" id="SSF55103">
    <property type="entry name" value="FAD-linked oxidases, C-terminal domain"/>
    <property type="match status" value="1"/>
</dbReference>
<evidence type="ECO:0000313" key="7">
    <source>
        <dbReference type="Proteomes" id="UP000545490"/>
    </source>
</evidence>
<keyword evidence="3" id="KW-0285">Flavoprotein</keyword>
<dbReference type="EMBL" id="JACIDG010000020">
    <property type="protein sequence ID" value="MBB3918606.1"/>
    <property type="molecule type" value="Genomic_DNA"/>
</dbReference>
<dbReference type="Gene3D" id="3.30.465.10">
    <property type="match status" value="1"/>
</dbReference>
<keyword evidence="4" id="KW-0274">FAD</keyword>